<name>A0A8S1INR3_9CHLO</name>
<comment type="caution">
    <text evidence="1">The sequence shown here is derived from an EMBL/GenBank/DDBJ whole genome shotgun (WGS) entry which is preliminary data.</text>
</comment>
<reference evidence="1" key="1">
    <citation type="submission" date="2020-12" db="EMBL/GenBank/DDBJ databases">
        <authorList>
            <person name="Iha C."/>
        </authorList>
    </citation>
    <scope>NUCLEOTIDE SEQUENCE</scope>
</reference>
<evidence type="ECO:0000313" key="1">
    <source>
        <dbReference type="EMBL" id="CAD7696394.1"/>
    </source>
</evidence>
<evidence type="ECO:0000313" key="2">
    <source>
        <dbReference type="Proteomes" id="UP000708148"/>
    </source>
</evidence>
<proteinExistence type="predicted"/>
<organism evidence="1 2">
    <name type="scientific">Ostreobium quekettii</name>
    <dbReference type="NCBI Taxonomy" id="121088"/>
    <lineage>
        <taxon>Eukaryota</taxon>
        <taxon>Viridiplantae</taxon>
        <taxon>Chlorophyta</taxon>
        <taxon>core chlorophytes</taxon>
        <taxon>Ulvophyceae</taxon>
        <taxon>TCBD clade</taxon>
        <taxon>Bryopsidales</taxon>
        <taxon>Ostreobineae</taxon>
        <taxon>Ostreobiaceae</taxon>
        <taxon>Ostreobium</taxon>
    </lineage>
</organism>
<gene>
    <name evidence="1" type="ORF">OSTQU699_LOCUS1755</name>
</gene>
<protein>
    <submittedName>
        <fullName evidence="1">Uncharacterized protein</fullName>
    </submittedName>
</protein>
<dbReference type="AlphaFoldDB" id="A0A8S1INR3"/>
<keyword evidence="2" id="KW-1185">Reference proteome</keyword>
<sequence length="108" mass="11634">MMARPRERRPAVGAFGILRNHSAMTLALVVSAVCGNHDQKVDGPPTMGDAPCGRLSCGFARILSLYAQHGTLDCRLGNCGTWGLVGQQMYRVSSSSERGKETVWTVVL</sequence>
<dbReference type="Proteomes" id="UP000708148">
    <property type="component" value="Unassembled WGS sequence"/>
</dbReference>
<accession>A0A8S1INR3</accession>
<dbReference type="EMBL" id="CAJHUC010000472">
    <property type="protein sequence ID" value="CAD7696394.1"/>
    <property type="molecule type" value="Genomic_DNA"/>
</dbReference>